<reference evidence="2 3" key="1">
    <citation type="submission" date="2024-11" db="EMBL/GenBank/DDBJ databases">
        <title>Chromosome-level genome assembly of the freshwater bivalve Anodonta woodiana.</title>
        <authorList>
            <person name="Chen X."/>
        </authorList>
    </citation>
    <scope>NUCLEOTIDE SEQUENCE [LARGE SCALE GENOMIC DNA]</scope>
    <source>
        <strain evidence="2">MN2024</strain>
        <tissue evidence="2">Gills</tissue>
    </source>
</reference>
<comment type="caution">
    <text evidence="2">The sequence shown here is derived from an EMBL/GenBank/DDBJ whole genome shotgun (WGS) entry which is preliminary data.</text>
</comment>
<organism evidence="2 3">
    <name type="scientific">Sinanodonta woodiana</name>
    <name type="common">Chinese pond mussel</name>
    <name type="synonym">Anodonta woodiana</name>
    <dbReference type="NCBI Taxonomy" id="1069815"/>
    <lineage>
        <taxon>Eukaryota</taxon>
        <taxon>Metazoa</taxon>
        <taxon>Spiralia</taxon>
        <taxon>Lophotrochozoa</taxon>
        <taxon>Mollusca</taxon>
        <taxon>Bivalvia</taxon>
        <taxon>Autobranchia</taxon>
        <taxon>Heteroconchia</taxon>
        <taxon>Palaeoheterodonta</taxon>
        <taxon>Unionida</taxon>
        <taxon>Unionoidea</taxon>
        <taxon>Unionidae</taxon>
        <taxon>Unioninae</taxon>
        <taxon>Sinanodonta</taxon>
    </lineage>
</organism>
<proteinExistence type="predicted"/>
<evidence type="ECO:0000313" key="2">
    <source>
        <dbReference type="EMBL" id="KAL3865836.1"/>
    </source>
</evidence>
<dbReference type="EMBL" id="JBJQND010000009">
    <property type="protein sequence ID" value="KAL3865836.1"/>
    <property type="molecule type" value="Genomic_DNA"/>
</dbReference>
<feature type="region of interest" description="Disordered" evidence="1">
    <location>
        <begin position="1"/>
        <end position="47"/>
    </location>
</feature>
<protein>
    <submittedName>
        <fullName evidence="2">Uncharacterized protein</fullName>
    </submittedName>
</protein>
<evidence type="ECO:0000256" key="1">
    <source>
        <dbReference type="SAM" id="MobiDB-lite"/>
    </source>
</evidence>
<accession>A0ABD3VW48</accession>
<name>A0ABD3VW48_SINWO</name>
<keyword evidence="3" id="KW-1185">Reference proteome</keyword>
<evidence type="ECO:0000313" key="3">
    <source>
        <dbReference type="Proteomes" id="UP001634394"/>
    </source>
</evidence>
<dbReference type="AlphaFoldDB" id="A0ABD3VW48"/>
<gene>
    <name evidence="2" type="ORF">ACJMK2_043186</name>
</gene>
<feature type="region of interest" description="Disordered" evidence="1">
    <location>
        <begin position="64"/>
        <end position="90"/>
    </location>
</feature>
<feature type="compositionally biased region" description="Basic and acidic residues" evidence="1">
    <location>
        <begin position="70"/>
        <end position="82"/>
    </location>
</feature>
<dbReference type="Proteomes" id="UP001634394">
    <property type="component" value="Unassembled WGS sequence"/>
</dbReference>
<sequence length="117" mass="13328">MQEITQSPERVKTSKRKAISPQSNEGTERSCKENEEDYFEEKTPDTPDTTAIKKILKEMTTASILKTKRSKEGSQDNTKPAEKITIQQGTIEENTDVNEIKKNVKKQNGKKTNIRQT</sequence>